<feature type="region of interest" description="Disordered" evidence="1">
    <location>
        <begin position="1"/>
        <end position="25"/>
    </location>
</feature>
<feature type="compositionally biased region" description="Gly residues" evidence="1">
    <location>
        <begin position="885"/>
        <end position="895"/>
    </location>
</feature>
<comment type="caution">
    <text evidence="2">The sequence shown here is derived from an EMBL/GenBank/DDBJ whole genome shotgun (WGS) entry which is preliminary data.</text>
</comment>
<feature type="compositionally biased region" description="Basic and acidic residues" evidence="1">
    <location>
        <begin position="627"/>
        <end position="636"/>
    </location>
</feature>
<feature type="compositionally biased region" description="Acidic residues" evidence="1">
    <location>
        <begin position="682"/>
        <end position="694"/>
    </location>
</feature>
<feature type="compositionally biased region" description="Acidic residues" evidence="1">
    <location>
        <begin position="658"/>
        <end position="672"/>
    </location>
</feature>
<feature type="region of interest" description="Disordered" evidence="1">
    <location>
        <begin position="617"/>
        <end position="812"/>
    </location>
</feature>
<organism evidence="2 3">
    <name type="scientific">Echria macrotheca</name>
    <dbReference type="NCBI Taxonomy" id="438768"/>
    <lineage>
        <taxon>Eukaryota</taxon>
        <taxon>Fungi</taxon>
        <taxon>Dikarya</taxon>
        <taxon>Ascomycota</taxon>
        <taxon>Pezizomycotina</taxon>
        <taxon>Sordariomycetes</taxon>
        <taxon>Sordariomycetidae</taxon>
        <taxon>Sordariales</taxon>
        <taxon>Schizotheciaceae</taxon>
        <taxon>Echria</taxon>
    </lineage>
</organism>
<feature type="compositionally biased region" description="Low complexity" evidence="1">
    <location>
        <begin position="789"/>
        <end position="800"/>
    </location>
</feature>
<evidence type="ECO:0000313" key="3">
    <source>
        <dbReference type="Proteomes" id="UP001239445"/>
    </source>
</evidence>
<reference evidence="2" key="1">
    <citation type="submission" date="2023-06" db="EMBL/GenBank/DDBJ databases">
        <title>Genome-scale phylogeny and comparative genomics of the fungal order Sordariales.</title>
        <authorList>
            <consortium name="Lawrence Berkeley National Laboratory"/>
            <person name="Hensen N."/>
            <person name="Bonometti L."/>
            <person name="Westerberg I."/>
            <person name="Brannstrom I.O."/>
            <person name="Guillou S."/>
            <person name="Cros-Aarteil S."/>
            <person name="Calhoun S."/>
            <person name="Haridas S."/>
            <person name="Kuo A."/>
            <person name="Mondo S."/>
            <person name="Pangilinan J."/>
            <person name="Riley R."/>
            <person name="Labutti K."/>
            <person name="Andreopoulos B."/>
            <person name="Lipzen A."/>
            <person name="Chen C."/>
            <person name="Yanf M."/>
            <person name="Daum C."/>
            <person name="Ng V."/>
            <person name="Clum A."/>
            <person name="Steindorff A."/>
            <person name="Ohm R."/>
            <person name="Martin F."/>
            <person name="Silar P."/>
            <person name="Natvig D."/>
            <person name="Lalanne C."/>
            <person name="Gautier V."/>
            <person name="Ament-Velasquez S.L."/>
            <person name="Kruys A."/>
            <person name="Hutchinson M.I."/>
            <person name="Powell A.J."/>
            <person name="Barry K."/>
            <person name="Miller A.N."/>
            <person name="Grigoriev I.V."/>
            <person name="Debuchy R."/>
            <person name="Gladieux P."/>
            <person name="Thoren M.H."/>
            <person name="Johannesson H."/>
        </authorList>
    </citation>
    <scope>NUCLEOTIDE SEQUENCE</scope>
    <source>
        <strain evidence="2">PSN4</strain>
    </source>
</reference>
<dbReference type="EMBL" id="MU839827">
    <property type="protein sequence ID" value="KAK1760794.1"/>
    <property type="molecule type" value="Genomic_DNA"/>
</dbReference>
<feature type="region of interest" description="Disordered" evidence="1">
    <location>
        <begin position="274"/>
        <end position="299"/>
    </location>
</feature>
<dbReference type="AlphaFoldDB" id="A0AAJ0BM40"/>
<protein>
    <submittedName>
        <fullName evidence="2">Uncharacterized protein</fullName>
    </submittedName>
</protein>
<proteinExistence type="predicted"/>
<feature type="compositionally biased region" description="Basic and acidic residues" evidence="1">
    <location>
        <begin position="281"/>
        <end position="295"/>
    </location>
</feature>
<accession>A0AAJ0BM40</accession>
<name>A0AAJ0BM40_9PEZI</name>
<sequence length="919" mass="100969">MSQLVPGPSGPRRQVSNPLPSLDDLAIEEPSPQELLSAAAAARAAATPAQLEALGILPDDDELIAFLNGRLDELFDTGGQDSQEAGPSSTGYKVYKSSSFADFVRDSLADYGRSQPQGSSTTAVEISLDEEFARVVAELGFGDIDPAIQKEYLEVARRNCLKISAATAEWKNNSLSAPDDSLCPASGNRPAKFDLIGSIATCLDILIEVGKHLSPRDIVTLYSVSRDFHATVNARMQSCVLAWVRTYCRDAVRIFGSDVYLDFLIRDPAGRARDDDDGADDMSHITHPERERPKPVTDNTAPRTVVGLRWLQMAISRARIARDILAVLARHGHRTLSGTHTVLMKISTLMDLATSAARVRFCKRLDFFSDEELIMAQLFVIKLHLLCNDPVLGPGSPVMAQVLLGQRSLSTLWAMLRRKRYLSREEIMSLKVRYDVGPSPAQIANGVPVYGVPIQEMGVGHLEGWGRGQNHLLRPDECIALECARRGLCYTTFTRKMMAYGHVDPVSGASLVPTLDELYMSDDELPPAEDMVADRGKNGKIYGGAGNVPFGKRNWTPKDVRKANWDKLTKEEKDMILDEEWQAICEEWDLESGAIHKNLQDGLKNLTEALNEYKDLTPGVKQAGKQKSGDDVKSEAKDDDEQMCEDEAERSDPGVGDDLPEPMDTDRDDQDISDPFPSDSQATDEDTDMLEENPDLQIGGDHDEAQAGPNVDMPPWPTSTGAYLDDDHPDEDQTNEDYPDEYNPNEDDHMEEENNPSDEDYPSDEYNPNEDDYMEQEDYPPIPDPPNTNPNNPIPNIQTPLFPPSAPSPQSLDDLLLSMADADYTPSELSFDWTAHLREATSTVDDVSLLAAGELVDPADSENIMTVGDLFGATTTSSTSTSTTGVGGAEGGDGGGDGDEEDGEEDSRVVALRDYYRQW</sequence>
<evidence type="ECO:0000256" key="1">
    <source>
        <dbReference type="SAM" id="MobiDB-lite"/>
    </source>
</evidence>
<dbReference type="Proteomes" id="UP001239445">
    <property type="component" value="Unassembled WGS sequence"/>
</dbReference>
<feature type="region of interest" description="Disordered" evidence="1">
    <location>
        <begin position="872"/>
        <end position="909"/>
    </location>
</feature>
<evidence type="ECO:0000313" key="2">
    <source>
        <dbReference type="EMBL" id="KAK1760794.1"/>
    </source>
</evidence>
<dbReference type="CDD" id="cd09917">
    <property type="entry name" value="F-box_SF"/>
    <property type="match status" value="1"/>
</dbReference>
<feature type="compositionally biased region" description="Low complexity" evidence="1">
    <location>
        <begin position="872"/>
        <end position="884"/>
    </location>
</feature>
<feature type="compositionally biased region" description="Acidic residues" evidence="1">
    <location>
        <begin position="637"/>
        <end position="649"/>
    </location>
</feature>
<feature type="compositionally biased region" description="Acidic residues" evidence="1">
    <location>
        <begin position="896"/>
        <end position="905"/>
    </location>
</feature>
<keyword evidence="3" id="KW-1185">Reference proteome</keyword>
<gene>
    <name evidence="2" type="ORF">QBC47DRAFT_408847</name>
</gene>
<feature type="compositionally biased region" description="Acidic residues" evidence="1">
    <location>
        <begin position="727"/>
        <end position="778"/>
    </location>
</feature>